<keyword evidence="11" id="KW-0067">ATP-binding</keyword>
<dbReference type="EC" id="2.7.13.3" evidence="3"/>
<proteinExistence type="predicted"/>
<dbReference type="GO" id="GO:0005524">
    <property type="term" value="F:ATP binding"/>
    <property type="evidence" value="ECO:0007669"/>
    <property type="project" value="UniProtKB-KW"/>
</dbReference>
<dbReference type="InterPro" id="IPR050980">
    <property type="entry name" value="2C_sensor_his_kinase"/>
</dbReference>
<dbReference type="InterPro" id="IPR003660">
    <property type="entry name" value="HAMP_dom"/>
</dbReference>
<dbReference type="SMART" id="SM00388">
    <property type="entry name" value="HisKA"/>
    <property type="match status" value="1"/>
</dbReference>
<dbReference type="InterPro" id="IPR036097">
    <property type="entry name" value="HisK_dim/P_sf"/>
</dbReference>
<dbReference type="InterPro" id="IPR003594">
    <property type="entry name" value="HATPase_dom"/>
</dbReference>
<evidence type="ECO:0000256" key="1">
    <source>
        <dbReference type="ARBA" id="ARBA00000085"/>
    </source>
</evidence>
<accession>A0A9X1ZND4</accession>
<name>A0A9X1ZND4_9GAMM</name>
<dbReference type="InterPro" id="IPR005467">
    <property type="entry name" value="His_kinase_dom"/>
</dbReference>
<comment type="catalytic activity">
    <reaction evidence="1">
        <text>ATP + protein L-histidine = ADP + protein N-phospho-L-histidine.</text>
        <dbReference type="EC" id="2.7.13.3"/>
    </reaction>
</comment>
<evidence type="ECO:0000259" key="16">
    <source>
        <dbReference type="PROSITE" id="PS50109"/>
    </source>
</evidence>
<feature type="domain" description="HAMP" evidence="17">
    <location>
        <begin position="186"/>
        <end position="238"/>
    </location>
</feature>
<dbReference type="PRINTS" id="PR00344">
    <property type="entry name" value="BCTRLSENSOR"/>
</dbReference>
<keyword evidence="12 15" id="KW-1133">Transmembrane helix</keyword>
<dbReference type="CDD" id="cd16950">
    <property type="entry name" value="HATPase_EnvZ-like"/>
    <property type="match status" value="1"/>
</dbReference>
<dbReference type="CDD" id="cd00082">
    <property type="entry name" value="HisKA"/>
    <property type="match status" value="1"/>
</dbReference>
<keyword evidence="4" id="KW-1003">Cell membrane</keyword>
<dbReference type="Pfam" id="PF00672">
    <property type="entry name" value="HAMP"/>
    <property type="match status" value="1"/>
</dbReference>
<feature type="domain" description="Histidine kinase" evidence="16">
    <location>
        <begin position="246"/>
        <end position="444"/>
    </location>
</feature>
<keyword evidence="6" id="KW-0597">Phosphoprotein</keyword>
<organism evidence="18 19">
    <name type="scientific">Shewanella gaetbuli</name>
    <dbReference type="NCBI Taxonomy" id="220752"/>
    <lineage>
        <taxon>Bacteria</taxon>
        <taxon>Pseudomonadati</taxon>
        <taxon>Pseudomonadota</taxon>
        <taxon>Gammaproteobacteria</taxon>
        <taxon>Alteromonadales</taxon>
        <taxon>Shewanellaceae</taxon>
        <taxon>Shewanella</taxon>
    </lineage>
</organism>
<evidence type="ECO:0000256" key="12">
    <source>
        <dbReference type="ARBA" id="ARBA00022989"/>
    </source>
</evidence>
<dbReference type="InterPro" id="IPR003661">
    <property type="entry name" value="HisK_dim/P_dom"/>
</dbReference>
<dbReference type="Pfam" id="PF02518">
    <property type="entry name" value="HATPase_c"/>
    <property type="match status" value="1"/>
</dbReference>
<dbReference type="SUPFAM" id="SSF55874">
    <property type="entry name" value="ATPase domain of HSP90 chaperone/DNA topoisomerase II/histidine kinase"/>
    <property type="match status" value="1"/>
</dbReference>
<dbReference type="Pfam" id="PF00512">
    <property type="entry name" value="HisKA"/>
    <property type="match status" value="1"/>
</dbReference>
<dbReference type="SMART" id="SM00387">
    <property type="entry name" value="HATPase_c"/>
    <property type="match status" value="1"/>
</dbReference>
<evidence type="ECO:0000256" key="13">
    <source>
        <dbReference type="ARBA" id="ARBA00023012"/>
    </source>
</evidence>
<evidence type="ECO:0000256" key="7">
    <source>
        <dbReference type="ARBA" id="ARBA00022679"/>
    </source>
</evidence>
<dbReference type="AlphaFoldDB" id="A0A9X1ZND4"/>
<keyword evidence="14 15" id="KW-0472">Membrane</keyword>
<evidence type="ECO:0000259" key="17">
    <source>
        <dbReference type="PROSITE" id="PS50885"/>
    </source>
</evidence>
<evidence type="ECO:0000313" key="18">
    <source>
        <dbReference type="EMBL" id="MCL1142837.1"/>
    </source>
</evidence>
<evidence type="ECO:0000256" key="10">
    <source>
        <dbReference type="ARBA" id="ARBA00022777"/>
    </source>
</evidence>
<dbReference type="FunFam" id="1.10.287.130:FF:000006">
    <property type="entry name" value="Osmolarity two-component histidine kinase EnvZ"/>
    <property type="match status" value="1"/>
</dbReference>
<dbReference type="PANTHER" id="PTHR44936">
    <property type="entry name" value="SENSOR PROTEIN CREC"/>
    <property type="match status" value="1"/>
</dbReference>
<feature type="transmembrane region" description="Helical" evidence="15">
    <location>
        <begin position="166"/>
        <end position="185"/>
    </location>
</feature>
<dbReference type="RefSeq" id="WP_248995519.1">
    <property type="nucleotide sequence ID" value="NZ_JAKIKP010000005.1"/>
</dbReference>
<keyword evidence="8 15" id="KW-0812">Transmembrane</keyword>
<dbReference type="NCBIfam" id="NF007004">
    <property type="entry name" value="PRK09467.1"/>
    <property type="match status" value="1"/>
</dbReference>
<comment type="subcellular location">
    <subcellularLocation>
        <location evidence="2">Cell inner membrane</location>
        <topology evidence="2">Multi-pass membrane protein</topology>
    </subcellularLocation>
</comment>
<evidence type="ECO:0000256" key="11">
    <source>
        <dbReference type="ARBA" id="ARBA00022840"/>
    </source>
</evidence>
<dbReference type="Gene3D" id="3.30.565.10">
    <property type="entry name" value="Histidine kinase-like ATPase, C-terminal domain"/>
    <property type="match status" value="1"/>
</dbReference>
<dbReference type="EMBL" id="JAKIKP010000005">
    <property type="protein sequence ID" value="MCL1142837.1"/>
    <property type="molecule type" value="Genomic_DNA"/>
</dbReference>
<dbReference type="PROSITE" id="PS50109">
    <property type="entry name" value="HIS_KIN"/>
    <property type="match status" value="1"/>
</dbReference>
<dbReference type="InterPro" id="IPR036890">
    <property type="entry name" value="HATPase_C_sf"/>
</dbReference>
<protein>
    <recommendedName>
        <fullName evidence="3">histidine kinase</fullName>
        <ecNumber evidence="3">2.7.13.3</ecNumber>
    </recommendedName>
</protein>
<dbReference type="SUPFAM" id="SSF158472">
    <property type="entry name" value="HAMP domain-like"/>
    <property type="match status" value="1"/>
</dbReference>
<dbReference type="SMART" id="SM00304">
    <property type="entry name" value="HAMP"/>
    <property type="match status" value="1"/>
</dbReference>
<comment type="caution">
    <text evidence="18">The sequence shown here is derived from an EMBL/GenBank/DDBJ whole genome shotgun (WGS) entry which is preliminary data.</text>
</comment>
<keyword evidence="10 18" id="KW-0418">Kinase</keyword>
<evidence type="ECO:0000256" key="8">
    <source>
        <dbReference type="ARBA" id="ARBA00022692"/>
    </source>
</evidence>
<dbReference type="PROSITE" id="PS50885">
    <property type="entry name" value="HAMP"/>
    <property type="match status" value="1"/>
</dbReference>
<reference evidence="18" key="1">
    <citation type="submission" date="2022-01" db="EMBL/GenBank/DDBJ databases">
        <title>Whole genome-based taxonomy of the Shewanellaceae.</title>
        <authorList>
            <person name="Martin-Rodriguez A.J."/>
        </authorList>
    </citation>
    <scope>NUCLEOTIDE SEQUENCE</scope>
    <source>
        <strain evidence="18">DSM 16422</strain>
    </source>
</reference>
<dbReference type="PANTHER" id="PTHR44936:SF5">
    <property type="entry name" value="SENSOR HISTIDINE KINASE ENVZ"/>
    <property type="match status" value="1"/>
</dbReference>
<feature type="transmembrane region" description="Helical" evidence="15">
    <location>
        <begin position="21"/>
        <end position="48"/>
    </location>
</feature>
<dbReference type="Gene3D" id="1.10.8.500">
    <property type="entry name" value="HAMP domain in histidine kinase"/>
    <property type="match status" value="1"/>
</dbReference>
<evidence type="ECO:0000256" key="2">
    <source>
        <dbReference type="ARBA" id="ARBA00004429"/>
    </source>
</evidence>
<dbReference type="SUPFAM" id="SSF47384">
    <property type="entry name" value="Homodimeric domain of signal transducing histidine kinase"/>
    <property type="match status" value="1"/>
</dbReference>
<dbReference type="GO" id="GO:0005886">
    <property type="term" value="C:plasma membrane"/>
    <property type="evidence" value="ECO:0007669"/>
    <property type="project" value="UniProtKB-SubCell"/>
</dbReference>
<sequence>MSKPAKLKLKWWQHLLPRNAFSQTVVLIGSLLLINQLVSYWSVAVYFIKPSYEQINQLIARQINILFVDGVDVGREHLSMVDALNAKVSHNGMTIYNLKQAREAGLDTATYYGFLSDQMSEYLGGDAEVRFSQGETLDVWISPPQAPSLWIKVPLNGINESDLSPLTLYLLVIGALSVAGGWLFARKQNKPLKRLQKAAVSVSKGKFPDPLPLSGSTEIVEVTHAFNQMAQSMKQLEQDRALLMAGISHDLRTPLTRIRLASEMMVEDDQYLKEGIVSDIEDMDAIINQFIAYIRNDEDVERELFQLNQLIQDLSQQESHRSDKLELALTECPQIPIHPVAIKRVLSNLVENAFRYGNGWVKISSFQQGHFVGFTVEDNGPGINEADIESLFEPFTQGDSARGSVGSGLGLAIIKRIIDRHHGRVKLTNRPQGGLIAKVMLPKK</sequence>
<evidence type="ECO:0000313" key="19">
    <source>
        <dbReference type="Proteomes" id="UP001139333"/>
    </source>
</evidence>
<keyword evidence="7 18" id="KW-0808">Transferase</keyword>
<evidence type="ECO:0000256" key="5">
    <source>
        <dbReference type="ARBA" id="ARBA00022519"/>
    </source>
</evidence>
<dbReference type="Gene3D" id="1.10.287.130">
    <property type="match status" value="1"/>
</dbReference>
<keyword evidence="9" id="KW-0547">Nucleotide-binding</keyword>
<keyword evidence="19" id="KW-1185">Reference proteome</keyword>
<keyword evidence="5" id="KW-0997">Cell inner membrane</keyword>
<dbReference type="Proteomes" id="UP001139333">
    <property type="component" value="Unassembled WGS sequence"/>
</dbReference>
<keyword evidence="13" id="KW-0902">Two-component regulatory system</keyword>
<evidence type="ECO:0000256" key="15">
    <source>
        <dbReference type="SAM" id="Phobius"/>
    </source>
</evidence>
<evidence type="ECO:0000256" key="3">
    <source>
        <dbReference type="ARBA" id="ARBA00012438"/>
    </source>
</evidence>
<evidence type="ECO:0000256" key="14">
    <source>
        <dbReference type="ARBA" id="ARBA00023136"/>
    </source>
</evidence>
<evidence type="ECO:0000256" key="6">
    <source>
        <dbReference type="ARBA" id="ARBA00022553"/>
    </source>
</evidence>
<gene>
    <name evidence="18" type="primary">envZ</name>
    <name evidence="18" type="ORF">L2672_09050</name>
</gene>
<dbReference type="CDD" id="cd06225">
    <property type="entry name" value="HAMP"/>
    <property type="match status" value="1"/>
</dbReference>
<dbReference type="GO" id="GO:0000155">
    <property type="term" value="F:phosphorelay sensor kinase activity"/>
    <property type="evidence" value="ECO:0007669"/>
    <property type="project" value="InterPro"/>
</dbReference>
<evidence type="ECO:0000256" key="9">
    <source>
        <dbReference type="ARBA" id="ARBA00022741"/>
    </source>
</evidence>
<evidence type="ECO:0000256" key="4">
    <source>
        <dbReference type="ARBA" id="ARBA00022475"/>
    </source>
</evidence>
<dbReference type="InterPro" id="IPR004358">
    <property type="entry name" value="Sig_transdc_His_kin-like_C"/>
</dbReference>